<reference evidence="1" key="1">
    <citation type="journal article" date="2021" name="IMA Fungus">
        <title>Genomic characterization of three marine fungi, including Emericellopsis atlantica sp. nov. with signatures of a generalist lifestyle and marine biomass degradation.</title>
        <authorList>
            <person name="Hagestad O.C."/>
            <person name="Hou L."/>
            <person name="Andersen J.H."/>
            <person name="Hansen E.H."/>
            <person name="Altermark B."/>
            <person name="Li C."/>
            <person name="Kuhnert E."/>
            <person name="Cox R.J."/>
            <person name="Crous P.W."/>
            <person name="Spatafora J.W."/>
            <person name="Lail K."/>
            <person name="Amirebrahimi M."/>
            <person name="Lipzen A."/>
            <person name="Pangilinan J."/>
            <person name="Andreopoulos W."/>
            <person name="Hayes R.D."/>
            <person name="Ng V."/>
            <person name="Grigoriev I.V."/>
            <person name="Jackson S.A."/>
            <person name="Sutton T.D.S."/>
            <person name="Dobson A.D.W."/>
            <person name="Rama T."/>
        </authorList>
    </citation>
    <scope>NUCLEOTIDE SEQUENCE</scope>
    <source>
        <strain evidence="1">TS7</strain>
    </source>
</reference>
<dbReference type="Proteomes" id="UP000887229">
    <property type="component" value="Unassembled WGS sequence"/>
</dbReference>
<evidence type="ECO:0000313" key="2">
    <source>
        <dbReference type="Proteomes" id="UP000887229"/>
    </source>
</evidence>
<protein>
    <submittedName>
        <fullName evidence="1">Uncharacterized protein</fullName>
    </submittedName>
</protein>
<sequence length="105" mass="11270">MGAVDSVEDVPKAVKMKAGEAVFSNVNGPLQKLLNWLGAVDGVEDAPKAFKMKGAKGHVKRSYMATGDTAFFNVNGPLQKLLNWLGAKERVGILAVQIYHLSDIS</sequence>
<gene>
    <name evidence="1" type="ORF">F5Z01DRAFT_632712</name>
</gene>
<proteinExistence type="predicted"/>
<dbReference type="GeneID" id="70292782"/>
<dbReference type="EMBL" id="MU251243">
    <property type="protein sequence ID" value="KAG9258638.1"/>
    <property type="molecule type" value="Genomic_DNA"/>
</dbReference>
<comment type="caution">
    <text evidence="1">The sequence shown here is derived from an EMBL/GenBank/DDBJ whole genome shotgun (WGS) entry which is preliminary data.</text>
</comment>
<accession>A0A9P7ZUL9</accession>
<evidence type="ECO:0000313" key="1">
    <source>
        <dbReference type="EMBL" id="KAG9258638.1"/>
    </source>
</evidence>
<dbReference type="RefSeq" id="XP_046122562.1">
    <property type="nucleotide sequence ID" value="XM_046261879.1"/>
</dbReference>
<keyword evidence="2" id="KW-1185">Reference proteome</keyword>
<dbReference type="AlphaFoldDB" id="A0A9P7ZUL9"/>
<name>A0A9P7ZUL9_9HYPO</name>
<organism evidence="1 2">
    <name type="scientific">Emericellopsis atlantica</name>
    <dbReference type="NCBI Taxonomy" id="2614577"/>
    <lineage>
        <taxon>Eukaryota</taxon>
        <taxon>Fungi</taxon>
        <taxon>Dikarya</taxon>
        <taxon>Ascomycota</taxon>
        <taxon>Pezizomycotina</taxon>
        <taxon>Sordariomycetes</taxon>
        <taxon>Hypocreomycetidae</taxon>
        <taxon>Hypocreales</taxon>
        <taxon>Bionectriaceae</taxon>
        <taxon>Emericellopsis</taxon>
    </lineage>
</organism>